<evidence type="ECO:0000256" key="1">
    <source>
        <dbReference type="ARBA" id="ARBA00010835"/>
    </source>
</evidence>
<dbReference type="Pfam" id="PF03462">
    <property type="entry name" value="PCRF"/>
    <property type="match status" value="1"/>
</dbReference>
<dbReference type="InterPro" id="IPR000352">
    <property type="entry name" value="Pep_chain_release_fac_I"/>
</dbReference>
<reference evidence="5" key="1">
    <citation type="submission" date="2025-08" db="UniProtKB">
        <authorList>
            <consortium name="Ensembl"/>
        </authorList>
    </citation>
    <scope>IDENTIFICATION</scope>
</reference>
<proteinExistence type="inferred from homology"/>
<gene>
    <name evidence="5" type="primary">mtrf1l</name>
</gene>
<organism evidence="5 6">
    <name type="scientific">Cyprinus carpio</name>
    <name type="common">Common carp</name>
    <dbReference type="NCBI Taxonomy" id="7962"/>
    <lineage>
        <taxon>Eukaryota</taxon>
        <taxon>Metazoa</taxon>
        <taxon>Chordata</taxon>
        <taxon>Craniata</taxon>
        <taxon>Vertebrata</taxon>
        <taxon>Euteleostomi</taxon>
        <taxon>Actinopterygii</taxon>
        <taxon>Neopterygii</taxon>
        <taxon>Teleostei</taxon>
        <taxon>Ostariophysi</taxon>
        <taxon>Cypriniformes</taxon>
        <taxon>Cyprinidae</taxon>
        <taxon>Cyprininae</taxon>
        <taxon>Cyprinus</taxon>
    </lineage>
</organism>
<dbReference type="GO" id="GO:0005739">
    <property type="term" value="C:mitochondrion"/>
    <property type="evidence" value="ECO:0007669"/>
    <property type="project" value="TreeGrafter"/>
</dbReference>
<dbReference type="PROSITE" id="PS00745">
    <property type="entry name" value="RF_PROK_I"/>
    <property type="match status" value="1"/>
</dbReference>
<feature type="coiled-coil region" evidence="3">
    <location>
        <begin position="90"/>
        <end position="167"/>
    </location>
</feature>
<evidence type="ECO:0000313" key="5">
    <source>
        <dbReference type="Ensembl" id="ENSCCRP00020118631.1"/>
    </source>
</evidence>
<dbReference type="Proteomes" id="UP000694701">
    <property type="component" value="Unplaced"/>
</dbReference>
<evidence type="ECO:0000256" key="3">
    <source>
        <dbReference type="SAM" id="Coils"/>
    </source>
</evidence>
<dbReference type="InterPro" id="IPR005139">
    <property type="entry name" value="PCRF"/>
</dbReference>
<dbReference type="FunFam" id="3.30.70.1660:FF:000011">
    <property type="entry name" value="Peptide chain release factor 1-like, mitochondrial"/>
    <property type="match status" value="1"/>
</dbReference>
<name>A0A8C2QAZ0_CYPCA</name>
<sequence length="494" mass="55919">MAVVCFGKSLSRAGRQLLNVTVFRSITRASVCRCPAIHRTVNSTIPHAQRAFHASQPVMVTKILSVEEIFNKKALHDYLKKKEMEYNSCLQSLNTESQTLDDEHVKMNRNNLSVLGPLVQKIKELEEKQKELEDTLDLLKDNDPELLELAESEKEACLAAIQDLRQQILSLLIPEEESDMSDLVLEVTAGVGGQEAMLFTAEIFDMYHNFAAFHGWGFDILEVMSSELGGIRRAAASISGPFSYKKLKFEAGVHRVQRVPKTESKGRIHTSTMTVAILPQPTEISFTISPKDLRIETKRASGAGGQHVNTTDSAVRIVHLPTGTVAECQQERSQIKNKETAMTLLRAKLFSARLEEETSKRYLARKLQVYSSVSSAKNENYVINDSPSCRSKPVRPPFMFRTQFKIFLEYTFCSKNNKNYDFIQHFLLISVIFGPKCIFDASINSNGPSDVTWTTLKMFLLPFWTWTVYRTYILNGGTESSRTKSKISYTVFRR</sequence>
<dbReference type="SUPFAM" id="SSF75620">
    <property type="entry name" value="Release factor"/>
    <property type="match status" value="1"/>
</dbReference>
<feature type="domain" description="Prokaryotic-type class I peptide chain release factors" evidence="4">
    <location>
        <begin position="299"/>
        <end position="315"/>
    </location>
</feature>
<dbReference type="InterPro" id="IPR050057">
    <property type="entry name" value="Prokaryotic/Mito_RF"/>
</dbReference>
<dbReference type="InterPro" id="IPR045853">
    <property type="entry name" value="Pep_chain_release_fac_I_sf"/>
</dbReference>
<dbReference type="SMART" id="SM00937">
    <property type="entry name" value="PCRF"/>
    <property type="match status" value="1"/>
</dbReference>
<dbReference type="Gene3D" id="3.30.70.1660">
    <property type="match status" value="1"/>
</dbReference>
<dbReference type="Pfam" id="PF00472">
    <property type="entry name" value="RF-1"/>
    <property type="match status" value="1"/>
</dbReference>
<dbReference type="Gene3D" id="3.30.160.20">
    <property type="match status" value="1"/>
</dbReference>
<dbReference type="PANTHER" id="PTHR43804:SF3">
    <property type="entry name" value="PEPTIDE CHAIN RELEASE FACTOR 1-LIKE, MITOCHONDRIAL"/>
    <property type="match status" value="1"/>
</dbReference>
<dbReference type="GO" id="GO:0003747">
    <property type="term" value="F:translation release factor activity"/>
    <property type="evidence" value="ECO:0007669"/>
    <property type="project" value="InterPro"/>
</dbReference>
<dbReference type="GO" id="GO:0070126">
    <property type="term" value="P:mitochondrial translational termination"/>
    <property type="evidence" value="ECO:0007669"/>
    <property type="project" value="TreeGrafter"/>
</dbReference>
<dbReference type="Gene3D" id="6.10.140.1950">
    <property type="match status" value="1"/>
</dbReference>
<protein>
    <submittedName>
        <fullName evidence="5">Mitochondrial translational release factor 1-like</fullName>
    </submittedName>
</protein>
<dbReference type="PANTHER" id="PTHR43804">
    <property type="entry name" value="LD18447P"/>
    <property type="match status" value="1"/>
</dbReference>
<accession>A0A8C2QAZ0</accession>
<evidence type="ECO:0000313" key="6">
    <source>
        <dbReference type="Proteomes" id="UP000694701"/>
    </source>
</evidence>
<dbReference type="FunFam" id="3.30.160.20:FF:000004">
    <property type="entry name" value="Peptide chain release factor 1"/>
    <property type="match status" value="1"/>
</dbReference>
<keyword evidence="3" id="KW-0175">Coiled coil</keyword>
<evidence type="ECO:0000259" key="4">
    <source>
        <dbReference type="PROSITE" id="PS00745"/>
    </source>
</evidence>
<keyword evidence="2" id="KW-0648">Protein biosynthesis</keyword>
<dbReference type="AlphaFoldDB" id="A0A8C2QAZ0"/>
<evidence type="ECO:0000256" key="2">
    <source>
        <dbReference type="ARBA" id="ARBA00022917"/>
    </source>
</evidence>
<dbReference type="Ensembl" id="ENSCCRT00020129294.1">
    <property type="protein sequence ID" value="ENSCCRP00020118631.1"/>
    <property type="gene ID" value="ENSCCRG00020053310.1"/>
</dbReference>
<comment type="similarity">
    <text evidence="1">Belongs to the prokaryotic/mitochondrial release factor family.</text>
</comment>